<name>A0ACC2ILA3_9PLEO</name>
<comment type="caution">
    <text evidence="1">The sequence shown here is derived from an EMBL/GenBank/DDBJ whole genome shotgun (WGS) entry which is preliminary data.</text>
</comment>
<organism evidence="1 2">
    <name type="scientific">Boeremia exigua</name>
    <dbReference type="NCBI Taxonomy" id="749465"/>
    <lineage>
        <taxon>Eukaryota</taxon>
        <taxon>Fungi</taxon>
        <taxon>Dikarya</taxon>
        <taxon>Ascomycota</taxon>
        <taxon>Pezizomycotina</taxon>
        <taxon>Dothideomycetes</taxon>
        <taxon>Pleosporomycetidae</taxon>
        <taxon>Pleosporales</taxon>
        <taxon>Pleosporineae</taxon>
        <taxon>Didymellaceae</taxon>
        <taxon>Boeremia</taxon>
    </lineage>
</organism>
<accession>A0ACC2ILA3</accession>
<protein>
    <submittedName>
        <fullName evidence="1">Uncharacterized protein</fullName>
    </submittedName>
</protein>
<reference evidence="1" key="1">
    <citation type="submission" date="2022-11" db="EMBL/GenBank/DDBJ databases">
        <title>Genome Sequence of Boeremia exigua.</title>
        <authorList>
            <person name="Buettner E."/>
        </authorList>
    </citation>
    <scope>NUCLEOTIDE SEQUENCE</scope>
    <source>
        <strain evidence="1">CU02</strain>
    </source>
</reference>
<proteinExistence type="predicted"/>
<dbReference type="EMBL" id="JAPHNI010000117">
    <property type="protein sequence ID" value="KAJ8115907.1"/>
    <property type="molecule type" value="Genomic_DNA"/>
</dbReference>
<evidence type="ECO:0000313" key="2">
    <source>
        <dbReference type="Proteomes" id="UP001153331"/>
    </source>
</evidence>
<gene>
    <name evidence="1" type="ORF">OPT61_g2551</name>
</gene>
<keyword evidence="2" id="KW-1185">Reference proteome</keyword>
<evidence type="ECO:0000313" key="1">
    <source>
        <dbReference type="EMBL" id="KAJ8115907.1"/>
    </source>
</evidence>
<sequence>MPIASAGQPRPTLAVMSVKPRPDKATSAPALCYTRNSSVNVEDPTSKSSSYVSHLQWLNHGASPQWKRPAIRVRQAHPFIALKKGTHVSRQEPRLDGPPRRRVDQELAHAGERG</sequence>
<dbReference type="Proteomes" id="UP001153331">
    <property type="component" value="Unassembled WGS sequence"/>
</dbReference>